<feature type="chain" id="PRO_5038589788" evidence="1">
    <location>
        <begin position="25"/>
        <end position="110"/>
    </location>
</feature>
<evidence type="ECO:0000256" key="1">
    <source>
        <dbReference type="SAM" id="SignalP"/>
    </source>
</evidence>
<gene>
    <name evidence="2" type="primary">fib_2</name>
    <name evidence="2" type="ORF">NCTC6133_01392</name>
</gene>
<keyword evidence="1" id="KW-0732">Signal</keyword>
<sequence length="110" mass="12363">MKNKLIAKSLLTIAAIGITTTTIASTADASEGYGPREKKPVSINHNIVEYNDGTFKYQSRPKFNSTPKYIKFKHDYNILEFNDGTFEYGARPQFNKPAAKTDATIKKEQN</sequence>
<dbReference type="Proteomes" id="UP000255091">
    <property type="component" value="Unassembled WGS sequence"/>
</dbReference>
<evidence type="ECO:0000313" key="3">
    <source>
        <dbReference type="Proteomes" id="UP000255091"/>
    </source>
</evidence>
<dbReference type="EMBL" id="UHAP01000001">
    <property type="protein sequence ID" value="SUK41053.1"/>
    <property type="molecule type" value="Genomic_DNA"/>
</dbReference>
<name>A0A380DQH6_STAAU</name>
<feature type="signal peptide" evidence="1">
    <location>
        <begin position="1"/>
        <end position="24"/>
    </location>
</feature>
<accession>A0A380DQH6</accession>
<dbReference type="AlphaFoldDB" id="A0A380DQH6"/>
<protein>
    <submittedName>
        <fullName evidence="2">Extracellular fibrinogen-binding protein Efb</fullName>
    </submittedName>
</protein>
<organism evidence="2 3">
    <name type="scientific">Staphylococcus aureus</name>
    <dbReference type="NCBI Taxonomy" id="1280"/>
    <lineage>
        <taxon>Bacteria</taxon>
        <taxon>Bacillati</taxon>
        <taxon>Bacillota</taxon>
        <taxon>Bacilli</taxon>
        <taxon>Bacillales</taxon>
        <taxon>Staphylococcaceae</taxon>
        <taxon>Staphylococcus</taxon>
    </lineage>
</organism>
<proteinExistence type="predicted"/>
<reference evidence="2 3" key="1">
    <citation type="submission" date="2018-06" db="EMBL/GenBank/DDBJ databases">
        <authorList>
            <consortium name="Pathogen Informatics"/>
            <person name="Doyle S."/>
        </authorList>
    </citation>
    <scope>NUCLEOTIDE SEQUENCE [LARGE SCALE GENOMIC DNA]</scope>
    <source>
        <strain evidence="2 3">NCTC6133</strain>
    </source>
</reference>
<evidence type="ECO:0000313" key="2">
    <source>
        <dbReference type="EMBL" id="SUK41053.1"/>
    </source>
</evidence>